<dbReference type="Pfam" id="PF11905">
    <property type="entry name" value="DUF3425"/>
    <property type="match status" value="1"/>
</dbReference>
<comment type="similarity">
    <text evidence="1">Belongs to the short-chain dehydrogenases/reductases (SDR) family.</text>
</comment>
<dbReference type="PANTHER" id="PTHR24320:SF236">
    <property type="entry name" value="SHORT-CHAIN DEHYDROGENASE-RELATED"/>
    <property type="match status" value="1"/>
</dbReference>
<evidence type="ECO:0000313" key="6">
    <source>
        <dbReference type="EMBL" id="RFN50456.1"/>
    </source>
</evidence>
<organism evidence="6 7">
    <name type="scientific">Fusarium flagelliforme</name>
    <dbReference type="NCBI Taxonomy" id="2675880"/>
    <lineage>
        <taxon>Eukaryota</taxon>
        <taxon>Fungi</taxon>
        <taxon>Dikarya</taxon>
        <taxon>Ascomycota</taxon>
        <taxon>Pezizomycotina</taxon>
        <taxon>Sordariomycetes</taxon>
        <taxon>Hypocreomycetidae</taxon>
        <taxon>Hypocreales</taxon>
        <taxon>Nectriaceae</taxon>
        <taxon>Fusarium</taxon>
        <taxon>Fusarium incarnatum-equiseti species complex</taxon>
    </lineage>
</organism>
<dbReference type="PRINTS" id="PR00081">
    <property type="entry name" value="GDHRDH"/>
</dbReference>
<gene>
    <name evidence="6" type="ORF">FIE12Z_5320</name>
</gene>
<feature type="region of interest" description="Disordered" evidence="4">
    <location>
        <begin position="1"/>
        <end position="75"/>
    </location>
</feature>
<comment type="caution">
    <text evidence="6">The sequence shown here is derived from an EMBL/GenBank/DDBJ whole genome shotgun (WGS) entry which is preliminary data.</text>
</comment>
<proteinExistence type="inferred from homology"/>
<evidence type="ECO:0000256" key="1">
    <source>
        <dbReference type="ARBA" id="ARBA00006484"/>
    </source>
</evidence>
<dbReference type="AlphaFoldDB" id="A0A395MR95"/>
<feature type="compositionally biased region" description="Basic residues" evidence="4">
    <location>
        <begin position="25"/>
        <end position="41"/>
    </location>
</feature>
<evidence type="ECO:0000313" key="7">
    <source>
        <dbReference type="Proteomes" id="UP000265631"/>
    </source>
</evidence>
<evidence type="ECO:0000256" key="2">
    <source>
        <dbReference type="ARBA" id="ARBA00022857"/>
    </source>
</evidence>
<dbReference type="EMBL" id="PXXK01000137">
    <property type="protein sequence ID" value="RFN50456.1"/>
    <property type="molecule type" value="Genomic_DNA"/>
</dbReference>
<dbReference type="GO" id="GO:0016491">
    <property type="term" value="F:oxidoreductase activity"/>
    <property type="evidence" value="ECO:0007669"/>
    <property type="project" value="UniProtKB-KW"/>
</dbReference>
<evidence type="ECO:0000259" key="5">
    <source>
        <dbReference type="Pfam" id="PF06985"/>
    </source>
</evidence>
<reference evidence="6 7" key="1">
    <citation type="journal article" date="2018" name="PLoS Pathog.">
        <title>Evolution of structural diversity of trichothecenes, a family of toxins produced by plant pathogenic and entomopathogenic fungi.</title>
        <authorList>
            <person name="Proctor R.H."/>
            <person name="McCormick S.P."/>
            <person name="Kim H.S."/>
            <person name="Cardoza R.E."/>
            <person name="Stanley A.M."/>
            <person name="Lindo L."/>
            <person name="Kelly A."/>
            <person name="Brown D.W."/>
            <person name="Lee T."/>
            <person name="Vaughan M.M."/>
            <person name="Alexander N.J."/>
            <person name="Busman M."/>
            <person name="Gutierrez S."/>
        </authorList>
    </citation>
    <scope>NUCLEOTIDE SEQUENCE [LARGE SCALE GENOMIC DNA]</scope>
    <source>
        <strain evidence="6 7">NRRL 13405</strain>
    </source>
</reference>
<dbReference type="Gene3D" id="3.40.50.720">
    <property type="entry name" value="NAD(P)-binding Rossmann-like Domain"/>
    <property type="match status" value="1"/>
</dbReference>
<feature type="domain" description="Heterokaryon incompatibility" evidence="5">
    <location>
        <begin position="893"/>
        <end position="993"/>
    </location>
</feature>
<feature type="compositionally biased region" description="Acidic residues" evidence="4">
    <location>
        <begin position="622"/>
        <end position="641"/>
    </location>
</feature>
<accession>A0A395MR95</accession>
<evidence type="ECO:0000256" key="3">
    <source>
        <dbReference type="ARBA" id="ARBA00023002"/>
    </source>
</evidence>
<keyword evidence="2" id="KW-0521">NADP</keyword>
<feature type="region of interest" description="Disordered" evidence="4">
    <location>
        <begin position="619"/>
        <end position="641"/>
    </location>
</feature>
<dbReference type="InterPro" id="IPR010730">
    <property type="entry name" value="HET"/>
</dbReference>
<dbReference type="Pfam" id="PF00106">
    <property type="entry name" value="adh_short"/>
    <property type="match status" value="1"/>
</dbReference>
<dbReference type="SUPFAM" id="SSF51735">
    <property type="entry name" value="NAD(P)-binding Rossmann-fold domains"/>
    <property type="match status" value="1"/>
</dbReference>
<feature type="compositionally biased region" description="Polar residues" evidence="4">
    <location>
        <begin position="57"/>
        <end position="74"/>
    </location>
</feature>
<name>A0A395MR95_9HYPO</name>
<protein>
    <submittedName>
        <fullName evidence="6">Het protein</fullName>
    </submittedName>
</protein>
<keyword evidence="3" id="KW-0560">Oxidoreductase</keyword>
<dbReference type="PANTHER" id="PTHR24320">
    <property type="entry name" value="RETINOL DEHYDROGENASE"/>
    <property type="match status" value="1"/>
</dbReference>
<evidence type="ECO:0000256" key="4">
    <source>
        <dbReference type="SAM" id="MobiDB-lite"/>
    </source>
</evidence>
<sequence>MDQNWKPFMKSTADDWSKIPDPVQRKRIQNRLSQRARRMREKKAMTRCASETIDMAGSSTEDTSDPNQLQTPPDDSSMAVVETFQTELFDAQLPHSPLADSHFIILTDMTACGALAVIAQCLDLDCQSRPGFHIKALVTNLPSAIAPTQLQTIVPHKSYLDMLPWASLRDKLLKSLSVINEEEFMADMRSGSLRAWGNVPWDPMGWEIPTYNSDDTAMGANFTQLFPGRPTYTEDHIPSLDGKVFLVTGGTNGVGLELVKILYSKGGTVYLPCRSATKAAQTIKDIQASHPGSSGHLKTLPLDLNDLESVAACASAFLAQETRLDVLWNNAGISYVPHDQLTVQEYEPQMGVNCLAPFLLTKLLLPVLKHTASISSEPSTRVVFVASAMVDMSAPPGGIPLDELHPGNQSKDLSRNYTISKTGNWFLASEFDRRMRTDGIVFVAQNPGNLMTNIWDRVPWLIKAPVRILLHPPKYGAYAELWAGLSTEIKLDDGGRYGVPWGKWHPSPRKDLLDSLKTKEDGGTGIAPAFWEWFFDLEDQEIGHLNFSENRHHCQRVPPYDRLPTIGPQSIGPHIDYKGLSSAPRLCGVMRNHEIVHTIREDPSWQFKPRGCRLRIGLVEQETADDGDGDDDNEDEGAEEDDWVTWEHRTIAGKTRKRADLTSVDPVVCLDDNGVGTTYMLSLGLLIKTLPDGHVVQVTVEENTKRTRVQMPPTWHRDNFVTLANVLVLIAIALERIDFLGVHQEMEQVLEQANSTIQNQLLRSVAAMTNDTELQIVAPVLPFLPLDQLCGDGGSLSLEQLQRLVARTTPYYAVAPRDNFHRGSCGCLFPGGRDATSGGSEVPEAKIIPPRFYDAHRRNETNLTDKIVTMSSNGPPNSYVALSYPWSQYGPDDLDKIIATAHRVLKHRYFWVDRWCIDQDSYEDKEREVPKMKDYYSNAECTLVLPGAAFPIEFVQEKTVGAKVQLYNADLTQKVKEIWEKCEWKQRCWTLQETIMSKECIFWSGHDEAPFIDCSQLIGILYSSPFANQYVNALTYLPVDVGYIAKTSLVGKSLSISDSTNESIYQRSIVRCSSHGTMLDADACMRPLAFLLDKLRGREATLELDEYYSVFSMTSDQLPVVDYKIDIPTLLERMVNCGALGANILLTSTDQGCMESATNSSWMPRRCINREHSLMGAEISALQPSISHDVIIIEGYSVIIRNENDSRDRFTVGAQLDMVYFFYPDGGCNGGEPMPVDIKAITS</sequence>
<dbReference type="CDD" id="cd14688">
    <property type="entry name" value="bZIP_YAP"/>
    <property type="match status" value="1"/>
</dbReference>
<dbReference type="InterPro" id="IPR002347">
    <property type="entry name" value="SDR_fam"/>
</dbReference>
<dbReference type="InterPro" id="IPR021833">
    <property type="entry name" value="DUF3425"/>
</dbReference>
<dbReference type="STRING" id="2594813.A0A395MR95"/>
<dbReference type="Proteomes" id="UP000265631">
    <property type="component" value="Unassembled WGS sequence"/>
</dbReference>
<dbReference type="InterPro" id="IPR036291">
    <property type="entry name" value="NAD(P)-bd_dom_sf"/>
</dbReference>
<keyword evidence="7" id="KW-1185">Reference proteome</keyword>
<dbReference type="Pfam" id="PF06985">
    <property type="entry name" value="HET"/>
    <property type="match status" value="1"/>
</dbReference>